<evidence type="ECO:0000256" key="8">
    <source>
        <dbReference type="RuleBase" id="RU361157"/>
    </source>
</evidence>
<dbReference type="PANTHER" id="PTHR30294:SF29">
    <property type="entry name" value="MULTIDRUG ABC TRANSPORTER PERMEASE YBHS-RELATED"/>
    <property type="match status" value="1"/>
</dbReference>
<name>A0A4Q9BH67_9BACT</name>
<evidence type="ECO:0000256" key="4">
    <source>
        <dbReference type="ARBA" id="ARBA00022475"/>
    </source>
</evidence>
<feature type="transmembrane region" description="Helical" evidence="8">
    <location>
        <begin position="267"/>
        <end position="288"/>
    </location>
</feature>
<comment type="caution">
    <text evidence="10">The sequence shown here is derived from an EMBL/GenBank/DDBJ whole genome shotgun (WGS) entry which is preliminary data.</text>
</comment>
<feature type="transmembrane region" description="Helical" evidence="8">
    <location>
        <begin position="325"/>
        <end position="343"/>
    </location>
</feature>
<organism evidence="10 11">
    <name type="scientific">Aquirufa antheringensis</name>
    <dbReference type="NCBI Taxonomy" id="2516559"/>
    <lineage>
        <taxon>Bacteria</taxon>
        <taxon>Pseudomonadati</taxon>
        <taxon>Bacteroidota</taxon>
        <taxon>Cytophagia</taxon>
        <taxon>Cytophagales</taxon>
        <taxon>Flectobacillaceae</taxon>
        <taxon>Aquirufa</taxon>
    </lineage>
</organism>
<feature type="transmembrane region" description="Helical" evidence="8">
    <location>
        <begin position="184"/>
        <end position="205"/>
    </location>
</feature>
<gene>
    <name evidence="10" type="ORF">EWU20_00895</name>
</gene>
<feature type="domain" description="ABC transmembrane type-2" evidence="9">
    <location>
        <begin position="149"/>
        <end position="381"/>
    </location>
</feature>
<dbReference type="PANTHER" id="PTHR30294">
    <property type="entry name" value="MEMBRANE COMPONENT OF ABC TRANSPORTER YHHJ-RELATED"/>
    <property type="match status" value="1"/>
</dbReference>
<dbReference type="InterPro" id="IPR000412">
    <property type="entry name" value="ABC_2_transport"/>
</dbReference>
<evidence type="ECO:0000256" key="5">
    <source>
        <dbReference type="ARBA" id="ARBA00022692"/>
    </source>
</evidence>
<reference evidence="10 11" key="1">
    <citation type="submission" date="2019-02" db="EMBL/GenBank/DDBJ databases">
        <title>Genome of a new Bacteroidetes strain.</title>
        <authorList>
            <person name="Pitt A."/>
        </authorList>
    </citation>
    <scope>NUCLEOTIDE SEQUENCE [LARGE SCALE GENOMIC DNA]</scope>
    <source>
        <strain evidence="10 11">103A-SOEBACH</strain>
    </source>
</reference>
<feature type="transmembrane region" description="Helical" evidence="8">
    <location>
        <begin position="39"/>
        <end position="57"/>
    </location>
</feature>
<sequence length="382" mass="42487">MPCFNFSPAERQTKYNLMKKFYAFVQKEFYHIFRDTRTMMILFALPIALVVIFGYALNNDFKNIPIGILNQSKGQTSEKLIHRIIGSGYFVVEQTLEKPQDIPKAFKSGKVKLVIFFPTNFQQDLYHAKKAQVQLIADASDINTAINTTSYLSGIIGDFNTENGRENSASIQVSTRMIFNQRLLSVYLFIPGVIALILLIISALLTSVTLAREKETGTLELLSISPISPYMIIIGKVIPYLILSLLNSFLIILLGIFVFGLPMVGSVALLILACFVYTVASLSLGILISTRVETQQAAMFASLVSLMMPTMLLSGFIFPIESLPLPLQLISNIIPATHFIILIKSIMIKGAGITLIWKPFSILIAMTAVFILVSIQSLKRNK</sequence>
<evidence type="ECO:0000256" key="2">
    <source>
        <dbReference type="ARBA" id="ARBA00007783"/>
    </source>
</evidence>
<dbReference type="Proteomes" id="UP000293583">
    <property type="component" value="Unassembled WGS sequence"/>
</dbReference>
<evidence type="ECO:0000256" key="1">
    <source>
        <dbReference type="ARBA" id="ARBA00004651"/>
    </source>
</evidence>
<dbReference type="PROSITE" id="PS51012">
    <property type="entry name" value="ABC_TM2"/>
    <property type="match status" value="1"/>
</dbReference>
<keyword evidence="6 8" id="KW-1133">Transmembrane helix</keyword>
<comment type="similarity">
    <text evidence="2 8">Belongs to the ABC-2 integral membrane protein family.</text>
</comment>
<evidence type="ECO:0000313" key="10">
    <source>
        <dbReference type="EMBL" id="TBH75161.1"/>
    </source>
</evidence>
<keyword evidence="3 8" id="KW-0813">Transport</keyword>
<evidence type="ECO:0000313" key="11">
    <source>
        <dbReference type="Proteomes" id="UP000293583"/>
    </source>
</evidence>
<keyword evidence="4 8" id="KW-1003">Cell membrane</keyword>
<dbReference type="Gene3D" id="3.40.1710.10">
    <property type="entry name" value="abc type-2 transporter like domain"/>
    <property type="match status" value="1"/>
</dbReference>
<comment type="subcellular location">
    <subcellularLocation>
        <location evidence="1 8">Cell membrane</location>
        <topology evidence="1 8">Multi-pass membrane protein</topology>
    </subcellularLocation>
</comment>
<dbReference type="InterPro" id="IPR013525">
    <property type="entry name" value="ABC2_TM"/>
</dbReference>
<accession>A0A4Q9BH67</accession>
<dbReference type="EMBL" id="SEWY01000001">
    <property type="protein sequence ID" value="TBH75161.1"/>
    <property type="molecule type" value="Genomic_DNA"/>
</dbReference>
<dbReference type="AlphaFoldDB" id="A0A4Q9BH67"/>
<protein>
    <recommendedName>
        <fullName evidence="8">Transport permease protein</fullName>
    </recommendedName>
</protein>
<keyword evidence="11" id="KW-1185">Reference proteome</keyword>
<dbReference type="InterPro" id="IPR051449">
    <property type="entry name" value="ABC-2_transporter_component"/>
</dbReference>
<evidence type="ECO:0000256" key="7">
    <source>
        <dbReference type="ARBA" id="ARBA00023136"/>
    </source>
</evidence>
<dbReference type="InterPro" id="IPR047817">
    <property type="entry name" value="ABC2_TM_bact-type"/>
</dbReference>
<dbReference type="GO" id="GO:0043190">
    <property type="term" value="C:ATP-binding cassette (ABC) transporter complex"/>
    <property type="evidence" value="ECO:0007669"/>
    <property type="project" value="InterPro"/>
</dbReference>
<proteinExistence type="inferred from homology"/>
<feature type="transmembrane region" description="Helical" evidence="8">
    <location>
        <begin position="355"/>
        <end position="375"/>
    </location>
</feature>
<dbReference type="PRINTS" id="PR00164">
    <property type="entry name" value="ABC2TRNSPORT"/>
</dbReference>
<keyword evidence="7 8" id="KW-0472">Membrane</keyword>
<dbReference type="GO" id="GO:0140359">
    <property type="term" value="F:ABC-type transporter activity"/>
    <property type="evidence" value="ECO:0007669"/>
    <property type="project" value="InterPro"/>
</dbReference>
<keyword evidence="5 8" id="KW-0812">Transmembrane</keyword>
<evidence type="ECO:0000256" key="3">
    <source>
        <dbReference type="ARBA" id="ARBA00022448"/>
    </source>
</evidence>
<feature type="transmembrane region" description="Helical" evidence="8">
    <location>
        <begin position="240"/>
        <end position="261"/>
    </location>
</feature>
<feature type="transmembrane region" description="Helical" evidence="8">
    <location>
        <begin position="300"/>
        <end position="319"/>
    </location>
</feature>
<evidence type="ECO:0000256" key="6">
    <source>
        <dbReference type="ARBA" id="ARBA00022989"/>
    </source>
</evidence>
<evidence type="ECO:0000259" key="9">
    <source>
        <dbReference type="PROSITE" id="PS51012"/>
    </source>
</evidence>
<dbReference type="Pfam" id="PF12698">
    <property type="entry name" value="ABC2_membrane_3"/>
    <property type="match status" value="1"/>
</dbReference>